<sequence>MRLTMEQVIRYQTEGYLIVPDVFSEADLQPVIDELSAEIDARARKAYAEGKITELHEHEPFEKRFTLLCEQSREIGRGFDINGYLGEAMFRFMSGKGLLDLVECLLGTEITCNPIQHVRAKHPAKSAGEGNDYFQNVPWHQDCAVTSPDSDASEIITFWLPLVDATAETGCMEVMPYVFKQGYLNHRSEGGTTIVPELLPNVKQVLAECRKGGLVIMNKYTPHRGISNRSDIIRWSIDLRYHKTGAPSGRSHHPSFPVRSALDPGSELTDVTEWRRMWREVKEEKGKSLHRV</sequence>
<dbReference type="OrthoDB" id="9796766at2"/>
<reference evidence="1 2" key="1">
    <citation type="submission" date="2018-06" db="EMBL/GenBank/DDBJ databases">
        <title>Paenibacillus montanisoli sp. nov., isolated from mountain area soil.</title>
        <authorList>
            <person name="Wu M."/>
        </authorList>
    </citation>
    <scope>NUCLEOTIDE SEQUENCE [LARGE SCALE GENOMIC DNA]</scope>
    <source>
        <strain evidence="1 2">RA17</strain>
    </source>
</reference>
<dbReference type="EMBL" id="QLUW01000002">
    <property type="protein sequence ID" value="RAP76778.1"/>
    <property type="molecule type" value="Genomic_DNA"/>
</dbReference>
<dbReference type="SUPFAM" id="SSF51197">
    <property type="entry name" value="Clavaminate synthase-like"/>
    <property type="match status" value="1"/>
</dbReference>
<dbReference type="GO" id="GO:0016706">
    <property type="term" value="F:2-oxoglutarate-dependent dioxygenase activity"/>
    <property type="evidence" value="ECO:0007669"/>
    <property type="project" value="UniProtKB-ARBA"/>
</dbReference>
<dbReference type="GO" id="GO:0005506">
    <property type="term" value="F:iron ion binding"/>
    <property type="evidence" value="ECO:0007669"/>
    <property type="project" value="UniProtKB-ARBA"/>
</dbReference>
<comment type="caution">
    <text evidence="1">The sequence shown here is derived from an EMBL/GenBank/DDBJ whole genome shotgun (WGS) entry which is preliminary data.</text>
</comment>
<accession>A0A328U1V3</accession>
<dbReference type="AlphaFoldDB" id="A0A328U1V3"/>
<evidence type="ECO:0000313" key="2">
    <source>
        <dbReference type="Proteomes" id="UP000249260"/>
    </source>
</evidence>
<dbReference type="Pfam" id="PF05721">
    <property type="entry name" value="PhyH"/>
    <property type="match status" value="1"/>
</dbReference>
<dbReference type="Gene3D" id="2.60.120.620">
    <property type="entry name" value="q2cbj1_9rhob like domain"/>
    <property type="match status" value="1"/>
</dbReference>
<dbReference type="Proteomes" id="UP000249260">
    <property type="component" value="Unassembled WGS sequence"/>
</dbReference>
<protein>
    <submittedName>
        <fullName evidence="1">Mitomycin antibiotic biosynthesis protein</fullName>
    </submittedName>
</protein>
<dbReference type="PANTHER" id="PTHR20883">
    <property type="entry name" value="PHYTANOYL-COA DIOXYGENASE DOMAIN CONTAINING 1"/>
    <property type="match status" value="1"/>
</dbReference>
<dbReference type="PANTHER" id="PTHR20883:SF14">
    <property type="entry name" value="PHYTANOYL-COA DIOXYGENASE"/>
    <property type="match status" value="1"/>
</dbReference>
<name>A0A328U1V3_9BACL</name>
<organism evidence="1 2">
    <name type="scientific">Paenibacillus montanisoli</name>
    <dbReference type="NCBI Taxonomy" id="2081970"/>
    <lineage>
        <taxon>Bacteria</taxon>
        <taxon>Bacillati</taxon>
        <taxon>Bacillota</taxon>
        <taxon>Bacilli</taxon>
        <taxon>Bacillales</taxon>
        <taxon>Paenibacillaceae</taxon>
        <taxon>Paenibacillus</taxon>
    </lineage>
</organism>
<evidence type="ECO:0000313" key="1">
    <source>
        <dbReference type="EMBL" id="RAP76778.1"/>
    </source>
</evidence>
<proteinExistence type="predicted"/>
<dbReference type="InterPro" id="IPR008775">
    <property type="entry name" value="Phytyl_CoA_dOase-like"/>
</dbReference>
<gene>
    <name evidence="1" type="ORF">DL346_15680</name>
</gene>
<keyword evidence="2" id="KW-1185">Reference proteome</keyword>